<keyword evidence="1" id="KW-0472">Membrane</keyword>
<dbReference type="EMBL" id="SOPW01000004">
    <property type="protein sequence ID" value="TFB23291.1"/>
    <property type="molecule type" value="Genomic_DNA"/>
</dbReference>
<sequence>MMSKDQKLILLNVIFASALVVANVIAGKLVMFSENFIVPAAVVVYAVTFLITDIIHENYGKKQAKQTIIFGFIAQIFASIMILFGQLLPVAPFAQESQTAYETLLGQNARFVLASLAAYLTSQHIDVWIFSMLKKLTHTRLKWLRNNLSTAISQLIDTTVFITIAFIGNVPNIWMMILSQYVIKLGIATLDTPIFYWLTRKNKQTDSVNQPMEATS</sequence>
<dbReference type="Pfam" id="PF02592">
    <property type="entry name" value="Vut_1"/>
    <property type="match status" value="1"/>
</dbReference>
<dbReference type="GO" id="GO:0005886">
    <property type="term" value="C:plasma membrane"/>
    <property type="evidence" value="ECO:0007669"/>
    <property type="project" value="UniProtKB-SubCell"/>
</dbReference>
<name>A0A4Y8IR29_9BACI</name>
<evidence type="ECO:0000313" key="2">
    <source>
        <dbReference type="EMBL" id="TFB23291.1"/>
    </source>
</evidence>
<accession>A0A4Y8IR29</accession>
<comment type="caution">
    <text evidence="2">The sequence shown here is derived from an EMBL/GenBank/DDBJ whole genome shotgun (WGS) entry which is preliminary data.</text>
</comment>
<reference evidence="2 3" key="1">
    <citation type="submission" date="2019-03" db="EMBL/GenBank/DDBJ databases">
        <authorList>
            <person name="He R.-H."/>
        </authorList>
    </citation>
    <scope>NUCLEOTIDE SEQUENCE [LARGE SCALE GENOMIC DNA]</scope>
    <source>
        <strain evidence="3">SH 714</strain>
    </source>
</reference>
<evidence type="ECO:0000256" key="1">
    <source>
        <dbReference type="HAMAP-Rule" id="MF_02088"/>
    </source>
</evidence>
<dbReference type="Proteomes" id="UP000297975">
    <property type="component" value="Unassembled WGS sequence"/>
</dbReference>
<dbReference type="AlphaFoldDB" id="A0A4Y8IR29"/>
<gene>
    <name evidence="2" type="ORF">E3U55_05595</name>
</gene>
<proteinExistence type="inferred from homology"/>
<feature type="transmembrane region" description="Helical" evidence="1">
    <location>
        <begin position="143"/>
        <end position="167"/>
    </location>
</feature>
<keyword evidence="1" id="KW-1133">Transmembrane helix</keyword>
<comment type="function">
    <text evidence="1">Involved in the import of queuosine (Q) precursors, required for Q precursor salvage.</text>
</comment>
<protein>
    <recommendedName>
        <fullName evidence="1">Probable queuosine precursor transporter</fullName>
        <shortName evidence="1">Q precursor transporter</shortName>
    </recommendedName>
</protein>
<dbReference type="NCBIfam" id="TIGR00697">
    <property type="entry name" value="queuosine precursor transporter"/>
    <property type="match status" value="1"/>
</dbReference>
<dbReference type="RefSeq" id="WP_134339363.1">
    <property type="nucleotide sequence ID" value="NZ_SOPW01000004.1"/>
</dbReference>
<dbReference type="OrthoDB" id="9805479at2"/>
<comment type="similarity">
    <text evidence="1">Belongs to the vitamin uptake transporter (VUT/ECF) (TC 2.A.88) family. Q precursor transporter subfamily.</text>
</comment>
<dbReference type="PANTHER" id="PTHR34300">
    <property type="entry name" value="QUEUOSINE PRECURSOR TRANSPORTER-RELATED"/>
    <property type="match status" value="1"/>
</dbReference>
<dbReference type="GO" id="GO:0022857">
    <property type="term" value="F:transmembrane transporter activity"/>
    <property type="evidence" value="ECO:0007669"/>
    <property type="project" value="UniProtKB-UniRule"/>
</dbReference>
<keyword evidence="1" id="KW-0812">Transmembrane</keyword>
<feature type="transmembrane region" description="Helical" evidence="1">
    <location>
        <begin position="173"/>
        <end position="198"/>
    </location>
</feature>
<evidence type="ECO:0000313" key="3">
    <source>
        <dbReference type="Proteomes" id="UP000297975"/>
    </source>
</evidence>
<feature type="transmembrane region" description="Helical" evidence="1">
    <location>
        <begin position="111"/>
        <end position="131"/>
    </location>
</feature>
<dbReference type="PANTHER" id="PTHR34300:SF2">
    <property type="entry name" value="QUEUOSINE PRECURSOR TRANSPORTER-RELATED"/>
    <property type="match status" value="1"/>
</dbReference>
<organism evidence="2 3">
    <name type="scientific">Filobacillus milosensis</name>
    <dbReference type="NCBI Taxonomy" id="94137"/>
    <lineage>
        <taxon>Bacteria</taxon>
        <taxon>Bacillati</taxon>
        <taxon>Bacillota</taxon>
        <taxon>Bacilli</taxon>
        <taxon>Bacillales</taxon>
        <taxon>Bacillaceae</taxon>
        <taxon>Filobacillus</taxon>
    </lineage>
</organism>
<keyword evidence="1" id="KW-0813">Transport</keyword>
<feature type="transmembrane region" description="Helical" evidence="1">
    <location>
        <begin position="36"/>
        <end position="55"/>
    </location>
</feature>
<dbReference type="InterPro" id="IPR003744">
    <property type="entry name" value="YhhQ"/>
</dbReference>
<keyword evidence="3" id="KW-1185">Reference proteome</keyword>
<keyword evidence="1" id="KW-1003">Cell membrane</keyword>
<dbReference type="HAMAP" id="MF_02088">
    <property type="entry name" value="Q_prec_transport"/>
    <property type="match status" value="1"/>
</dbReference>
<feature type="transmembrane region" description="Helical" evidence="1">
    <location>
        <begin position="67"/>
        <end position="91"/>
    </location>
</feature>
<comment type="subcellular location">
    <subcellularLocation>
        <location evidence="1">Cell membrane</location>
        <topology evidence="1">Multi-pass membrane protein</topology>
    </subcellularLocation>
</comment>